<name>D5SZI2_PLAL2</name>
<geneLocation type="plasmid" evidence="1 2">
    <name>pPLIM01</name>
</geneLocation>
<dbReference type="Proteomes" id="UP000002220">
    <property type="component" value="Plasmid pPLIM01"/>
</dbReference>
<dbReference type="KEGG" id="plm:Plim_4295"/>
<dbReference type="RefSeq" id="WP_013112533.1">
    <property type="nucleotide sequence ID" value="NC_014149.1"/>
</dbReference>
<gene>
    <name evidence="1" type="ordered locus">Plim_4295</name>
</gene>
<sequence length="119" mass="14445">MSKVIEVKQAKPTKEDYECFLEFMYGLERMLEHRVHPDRNKDEEIDINWIDENLRYWIERQWDNRSKPLDVSLVWQRVFYAGQCAVENSCDPSKKVLEWRPEIQRALDFYEAHGPKVIK</sequence>
<proteinExistence type="predicted"/>
<protein>
    <submittedName>
        <fullName evidence="1">Uncharacterized protein</fullName>
    </submittedName>
</protein>
<keyword evidence="1" id="KW-0614">Plasmid</keyword>
<evidence type="ECO:0000313" key="1">
    <source>
        <dbReference type="EMBL" id="ADG70102.1"/>
    </source>
</evidence>
<keyword evidence="2" id="KW-1185">Reference proteome</keyword>
<organism evidence="1 2">
    <name type="scientific">Planctopirus limnophila (strain ATCC 43296 / DSM 3776 / IFAM 1008 / Mu 290)</name>
    <name type="common">Planctomyces limnophilus</name>
    <dbReference type="NCBI Taxonomy" id="521674"/>
    <lineage>
        <taxon>Bacteria</taxon>
        <taxon>Pseudomonadati</taxon>
        <taxon>Planctomycetota</taxon>
        <taxon>Planctomycetia</taxon>
        <taxon>Planctomycetales</taxon>
        <taxon>Planctomycetaceae</taxon>
        <taxon>Planctopirus</taxon>
    </lineage>
</organism>
<dbReference type="EMBL" id="CP001745">
    <property type="protein sequence ID" value="ADG70102.1"/>
    <property type="molecule type" value="Genomic_DNA"/>
</dbReference>
<evidence type="ECO:0000313" key="2">
    <source>
        <dbReference type="Proteomes" id="UP000002220"/>
    </source>
</evidence>
<reference evidence="1 2" key="1">
    <citation type="journal article" date="2010" name="Stand. Genomic Sci.">
        <title>Complete genome sequence of Planctomyces limnophilus type strain (Mu 290).</title>
        <authorList>
            <person name="Labutti K."/>
            <person name="Sikorski J."/>
            <person name="Schneider S."/>
            <person name="Nolan M."/>
            <person name="Lucas S."/>
            <person name="Glavina Del Rio T."/>
            <person name="Tice H."/>
            <person name="Cheng J.F."/>
            <person name="Goodwin L."/>
            <person name="Pitluck S."/>
            <person name="Liolios K."/>
            <person name="Ivanova N."/>
            <person name="Mavromatis K."/>
            <person name="Mikhailova N."/>
            <person name="Pati A."/>
            <person name="Chen A."/>
            <person name="Palaniappan K."/>
            <person name="Land M."/>
            <person name="Hauser L."/>
            <person name="Chang Y.J."/>
            <person name="Jeffries C.D."/>
            <person name="Tindall B.J."/>
            <person name="Rohde M."/>
            <person name="Goker M."/>
            <person name="Woyke T."/>
            <person name="Bristow J."/>
            <person name="Eisen J.A."/>
            <person name="Markowitz V."/>
            <person name="Hugenholtz P."/>
            <person name="Kyrpides N.C."/>
            <person name="Klenk H.P."/>
            <person name="Lapidus A."/>
        </authorList>
    </citation>
    <scope>NUCLEOTIDE SEQUENCE [LARGE SCALE GENOMIC DNA]</scope>
    <source>
        <strain evidence="2">ATCC 43296 / DSM 3776 / IFAM 1008 / 290</strain>
        <plasmid evidence="1 2">pPLIM01</plasmid>
    </source>
</reference>
<dbReference type="AlphaFoldDB" id="D5SZI2"/>
<accession>D5SZI2</accession>
<dbReference type="HOGENOM" id="CLU_2059201_0_0_0"/>